<dbReference type="HOGENOM" id="CLU_1293047_0_0_9"/>
<proteinExistence type="predicted"/>
<comment type="caution">
    <text evidence="2">The sequence shown here is derived from an EMBL/GenBank/DDBJ whole genome shotgun (WGS) entry which is preliminary data.</text>
</comment>
<dbReference type="STRING" id="1423814.HMPREF0549_0550"/>
<dbReference type="Proteomes" id="UP000004483">
    <property type="component" value="Unassembled WGS sequence"/>
</dbReference>
<sequence length="213" mass="24936">MVLTQLTIERRTFMSTTILSFSAWIVIETLITEKRSLQYIADFLGFSKTTIFNEVHRLNGPYNAKQAERHHQRRMKNRGTKTILTTNMKQFIEKKAKVNKWPLEEIAHVIGIAYKTIYNWIDQGLLEVKVTDLPDRGIRRRRARERRGTFSHGRSQLKSDRQKLRRGKLLAILKQIRSYLVNVKDKPSVALSNVKVVYISSSDFTDKIKQFLT</sequence>
<dbReference type="EMBL" id="ACGV01000036">
    <property type="protein sequence ID" value="EEJ41002.1"/>
    <property type="molecule type" value="Genomic_DNA"/>
</dbReference>
<name>C2ESW4_9LACO</name>
<evidence type="ECO:0000313" key="3">
    <source>
        <dbReference type="Proteomes" id="UP000004483"/>
    </source>
</evidence>
<organism evidence="2 3">
    <name type="scientific">Limosilactobacillus vaginalis DSM 5837 = ATCC 49540</name>
    <dbReference type="NCBI Taxonomy" id="1423814"/>
    <lineage>
        <taxon>Bacteria</taxon>
        <taxon>Bacillati</taxon>
        <taxon>Bacillota</taxon>
        <taxon>Bacilli</taxon>
        <taxon>Lactobacillales</taxon>
        <taxon>Lactobacillaceae</taxon>
        <taxon>Limosilactobacillus</taxon>
    </lineage>
</organism>
<dbReference type="InterPro" id="IPR025246">
    <property type="entry name" value="IS30-like_HTH"/>
</dbReference>
<dbReference type="Pfam" id="PF13936">
    <property type="entry name" value="HTH_38"/>
    <property type="match status" value="1"/>
</dbReference>
<reference evidence="2 3" key="1">
    <citation type="submission" date="2009-01" db="EMBL/GenBank/DDBJ databases">
        <authorList>
            <person name="Qin X."/>
            <person name="Bachman B."/>
            <person name="Battles P."/>
            <person name="Bell A."/>
            <person name="Bess C."/>
            <person name="Bickham C."/>
            <person name="Chaboub L."/>
            <person name="Chen D."/>
            <person name="Coyle M."/>
            <person name="Deiros D.R."/>
            <person name="Dinh H."/>
            <person name="Forbes L."/>
            <person name="Fowler G."/>
            <person name="Francisco L."/>
            <person name="Fu Q."/>
            <person name="Gubbala S."/>
            <person name="Hale W."/>
            <person name="Han Y."/>
            <person name="Hemphill L."/>
            <person name="Highlander S.K."/>
            <person name="Hirani K."/>
            <person name="Hogues M."/>
            <person name="Jackson L."/>
            <person name="Jakkamsetti A."/>
            <person name="Javaid M."/>
            <person name="Jiang H."/>
            <person name="Korchina V."/>
            <person name="Kovar C."/>
            <person name="Lara F."/>
            <person name="Lee S."/>
            <person name="Mata R."/>
            <person name="Mathew T."/>
            <person name="Moen C."/>
            <person name="Morales K."/>
            <person name="Munidasa M."/>
            <person name="Nazareth L."/>
            <person name="Ngo R."/>
            <person name="Nguyen L."/>
            <person name="Okwuonu G."/>
            <person name="Ongeri F."/>
            <person name="Patil S."/>
            <person name="Petrosino J."/>
            <person name="Pham C."/>
            <person name="Pham P."/>
            <person name="Pu L.-L."/>
            <person name="Puazo M."/>
            <person name="Raj R."/>
            <person name="Reid J."/>
            <person name="Rouhana J."/>
            <person name="Saada N."/>
            <person name="Shang Y."/>
            <person name="Simmons D."/>
            <person name="Thornton R."/>
            <person name="Warren J."/>
            <person name="Weissenberger G."/>
            <person name="Zhang J."/>
            <person name="Zhang L."/>
            <person name="Zhou C."/>
            <person name="Zhu D."/>
            <person name="Muzny D."/>
            <person name="Worley K."/>
            <person name="Gibbs R."/>
        </authorList>
    </citation>
    <scope>NUCLEOTIDE SEQUENCE [LARGE SCALE GENOMIC DNA]</scope>
    <source>
        <strain evidence="2 3">ATCC 49540</strain>
    </source>
</reference>
<accession>C2ESW4</accession>
<evidence type="ECO:0000313" key="2">
    <source>
        <dbReference type="EMBL" id="EEJ41002.1"/>
    </source>
</evidence>
<dbReference type="AlphaFoldDB" id="C2ESW4"/>
<protein>
    <recommendedName>
        <fullName evidence="1">Transposase IS30-like HTH domain-containing protein</fullName>
    </recommendedName>
</protein>
<gene>
    <name evidence="2" type="ORF">HMPREF0549_0550</name>
</gene>
<dbReference type="eggNOG" id="COG2826">
    <property type="taxonomic scope" value="Bacteria"/>
</dbReference>
<evidence type="ECO:0000259" key="1">
    <source>
        <dbReference type="Pfam" id="PF13936"/>
    </source>
</evidence>
<feature type="domain" description="Transposase IS30-like HTH" evidence="1">
    <location>
        <begin position="25"/>
        <end position="57"/>
    </location>
</feature>